<dbReference type="AlphaFoldDB" id="A0A6S6SN43"/>
<sequence>MKWFLCFLVKKLKIPRSIIIVGLASLYRRFQKDLEITIHKNHISAPKSLVSGKMVQLNFADITECYVETFNKNKSIVLVHSKGKLSIPSMLLQSEQAFEELSLMLSKQIETGKTF</sequence>
<evidence type="ECO:0000313" key="1">
    <source>
        <dbReference type="EMBL" id="CAA6811758.1"/>
    </source>
</evidence>
<organism evidence="1">
    <name type="scientific">uncultured Aureispira sp</name>
    <dbReference type="NCBI Taxonomy" id="1331704"/>
    <lineage>
        <taxon>Bacteria</taxon>
        <taxon>Pseudomonadati</taxon>
        <taxon>Bacteroidota</taxon>
        <taxon>Saprospiria</taxon>
        <taxon>Saprospirales</taxon>
        <taxon>Saprospiraceae</taxon>
        <taxon>Aureispira</taxon>
        <taxon>environmental samples</taxon>
    </lineage>
</organism>
<dbReference type="EMBL" id="CACVAQ010000177">
    <property type="protein sequence ID" value="CAA6811758.1"/>
    <property type="molecule type" value="Genomic_DNA"/>
</dbReference>
<evidence type="ECO:0008006" key="2">
    <source>
        <dbReference type="Google" id="ProtNLM"/>
    </source>
</evidence>
<accession>A0A6S6SN43</accession>
<gene>
    <name evidence="1" type="ORF">HELGO_WM14847</name>
</gene>
<name>A0A6S6SN43_9BACT</name>
<proteinExistence type="predicted"/>
<protein>
    <recommendedName>
        <fullName evidence="2">YcxB-like protein domain-containing protein</fullName>
    </recommendedName>
</protein>
<reference evidence="1" key="1">
    <citation type="submission" date="2020-01" db="EMBL/GenBank/DDBJ databases">
        <authorList>
            <person name="Meier V. D."/>
            <person name="Meier V D."/>
        </authorList>
    </citation>
    <scope>NUCLEOTIDE SEQUENCE</scope>
    <source>
        <strain evidence="1">HLG_WM_MAG_10</strain>
    </source>
</reference>